<keyword evidence="11 22" id="KW-0472">Membrane</keyword>
<dbReference type="EMBL" id="CP060716">
    <property type="protein sequence ID" value="QNN63859.1"/>
    <property type="molecule type" value="Genomic_DNA"/>
</dbReference>
<evidence type="ECO:0000256" key="7">
    <source>
        <dbReference type="ARBA" id="ARBA00022692"/>
    </source>
</evidence>
<protein>
    <recommendedName>
        <fullName evidence="17">Probable peptidoglycan glycosyltransferase FtsW</fullName>
        <ecNumber evidence="19">2.4.99.28</ecNumber>
    </recommendedName>
    <alternativeName>
        <fullName evidence="18">Cell division protein FtsW</fullName>
    </alternativeName>
    <alternativeName>
        <fullName evidence="15">Cell wall polymerase</fullName>
    </alternativeName>
    <alternativeName>
        <fullName evidence="14">Peptidoglycan polymerase</fullName>
    </alternativeName>
</protein>
<evidence type="ECO:0000256" key="13">
    <source>
        <dbReference type="ARBA" id="ARBA00023316"/>
    </source>
</evidence>
<keyword evidence="13" id="KW-0961">Cell wall biogenesis/degradation</keyword>
<dbReference type="GO" id="GO:0032153">
    <property type="term" value="C:cell division site"/>
    <property type="evidence" value="ECO:0007669"/>
    <property type="project" value="TreeGrafter"/>
</dbReference>
<evidence type="ECO:0000256" key="21">
    <source>
        <dbReference type="ARBA" id="ARBA00049966"/>
    </source>
</evidence>
<evidence type="ECO:0000256" key="6">
    <source>
        <dbReference type="ARBA" id="ARBA00022679"/>
    </source>
</evidence>
<reference evidence="23 24" key="1">
    <citation type="submission" date="2020-08" db="EMBL/GenBank/DDBJ databases">
        <title>Genome sequence of Leucobacter denitrificans KACC 14055T.</title>
        <authorList>
            <person name="Hyun D.-W."/>
            <person name="Bae J.-W."/>
        </authorList>
    </citation>
    <scope>NUCLEOTIDE SEQUENCE [LARGE SCALE GENOMIC DNA]</scope>
    <source>
        <strain evidence="23 24">KACC 14055</strain>
    </source>
</reference>
<keyword evidence="4" id="KW-0132">Cell division</keyword>
<feature type="transmembrane region" description="Helical" evidence="22">
    <location>
        <begin position="320"/>
        <end position="345"/>
    </location>
</feature>
<dbReference type="AlphaFoldDB" id="A0A7G9S7N4"/>
<evidence type="ECO:0000256" key="18">
    <source>
        <dbReference type="ARBA" id="ARBA00041418"/>
    </source>
</evidence>
<evidence type="ECO:0000256" key="2">
    <source>
        <dbReference type="ARBA" id="ARBA00004752"/>
    </source>
</evidence>
<keyword evidence="9" id="KW-0573">Peptidoglycan synthesis</keyword>
<feature type="transmembrane region" description="Helical" evidence="22">
    <location>
        <begin position="21"/>
        <end position="45"/>
    </location>
</feature>
<dbReference type="InterPro" id="IPR013437">
    <property type="entry name" value="FtsW"/>
</dbReference>
<feature type="transmembrane region" description="Helical" evidence="22">
    <location>
        <begin position="286"/>
        <end position="308"/>
    </location>
</feature>
<evidence type="ECO:0000256" key="12">
    <source>
        <dbReference type="ARBA" id="ARBA00023306"/>
    </source>
</evidence>
<comment type="catalytic activity">
    <reaction evidence="20">
        <text>[GlcNAc-(1-&gt;4)-Mur2Ac(oyl-L-Ala-gamma-D-Glu-L-Lys-D-Ala-D-Ala)](n)-di-trans,octa-cis-undecaprenyl diphosphate + beta-D-GlcNAc-(1-&gt;4)-Mur2Ac(oyl-L-Ala-gamma-D-Glu-L-Lys-D-Ala-D-Ala)-di-trans,octa-cis-undecaprenyl diphosphate = [GlcNAc-(1-&gt;4)-Mur2Ac(oyl-L-Ala-gamma-D-Glu-L-Lys-D-Ala-D-Ala)](n+1)-di-trans,octa-cis-undecaprenyl diphosphate + di-trans,octa-cis-undecaprenyl diphosphate + H(+)</text>
        <dbReference type="Rhea" id="RHEA:23708"/>
        <dbReference type="Rhea" id="RHEA-COMP:9602"/>
        <dbReference type="Rhea" id="RHEA-COMP:9603"/>
        <dbReference type="ChEBI" id="CHEBI:15378"/>
        <dbReference type="ChEBI" id="CHEBI:58405"/>
        <dbReference type="ChEBI" id="CHEBI:60033"/>
        <dbReference type="ChEBI" id="CHEBI:78435"/>
        <dbReference type="EC" id="2.4.99.28"/>
    </reaction>
</comment>
<evidence type="ECO:0000256" key="9">
    <source>
        <dbReference type="ARBA" id="ARBA00022984"/>
    </source>
</evidence>
<evidence type="ECO:0000256" key="5">
    <source>
        <dbReference type="ARBA" id="ARBA00022676"/>
    </source>
</evidence>
<comment type="function">
    <text evidence="21">Peptidoglycan polymerase that is essential for cell division.</text>
</comment>
<comment type="similarity">
    <text evidence="16">Belongs to the SEDS family. FtsW subfamily.</text>
</comment>
<evidence type="ECO:0000313" key="23">
    <source>
        <dbReference type="EMBL" id="QNN63859.1"/>
    </source>
</evidence>
<keyword evidence="24" id="KW-1185">Reference proteome</keyword>
<dbReference type="GO" id="GO:0071555">
    <property type="term" value="P:cell wall organization"/>
    <property type="evidence" value="ECO:0007669"/>
    <property type="project" value="UniProtKB-KW"/>
</dbReference>
<dbReference type="GO" id="GO:0015648">
    <property type="term" value="F:lipid-linked peptidoglycan transporter activity"/>
    <property type="evidence" value="ECO:0007669"/>
    <property type="project" value="TreeGrafter"/>
</dbReference>
<comment type="subcellular location">
    <subcellularLocation>
        <location evidence="1">Cell membrane</location>
        <topology evidence="1">Multi-pass membrane protein</topology>
    </subcellularLocation>
</comment>
<feature type="transmembrane region" description="Helical" evidence="22">
    <location>
        <begin position="57"/>
        <end position="76"/>
    </location>
</feature>
<proteinExistence type="inferred from homology"/>
<dbReference type="EC" id="2.4.99.28" evidence="19"/>
<dbReference type="Pfam" id="PF01098">
    <property type="entry name" value="FTSW_RODA_SPOVE"/>
    <property type="match status" value="1"/>
</dbReference>
<name>A0A7G9S7N4_9MICO</name>
<dbReference type="PANTHER" id="PTHR30474:SF2">
    <property type="entry name" value="PEPTIDOGLYCAN GLYCOSYLTRANSFERASE FTSW-RELATED"/>
    <property type="match status" value="1"/>
</dbReference>
<dbReference type="GO" id="GO:0005886">
    <property type="term" value="C:plasma membrane"/>
    <property type="evidence" value="ECO:0007669"/>
    <property type="project" value="UniProtKB-SubCell"/>
</dbReference>
<keyword evidence="3" id="KW-1003">Cell membrane</keyword>
<dbReference type="PROSITE" id="PS00428">
    <property type="entry name" value="FTSW_RODA_SPOVE"/>
    <property type="match status" value="1"/>
</dbReference>
<feature type="transmembrane region" description="Helical" evidence="22">
    <location>
        <begin position="88"/>
        <end position="107"/>
    </location>
</feature>
<evidence type="ECO:0000256" key="17">
    <source>
        <dbReference type="ARBA" id="ARBA00041185"/>
    </source>
</evidence>
<keyword evidence="6" id="KW-0808">Transferase</keyword>
<dbReference type="KEGG" id="ldn:H9L06_03015"/>
<dbReference type="Proteomes" id="UP000515934">
    <property type="component" value="Chromosome"/>
</dbReference>
<evidence type="ECO:0000256" key="10">
    <source>
        <dbReference type="ARBA" id="ARBA00022989"/>
    </source>
</evidence>
<keyword evidence="5" id="KW-0328">Glycosyltransferase</keyword>
<accession>A0A7G9S7N4</accession>
<evidence type="ECO:0000313" key="24">
    <source>
        <dbReference type="Proteomes" id="UP000515934"/>
    </source>
</evidence>
<evidence type="ECO:0000256" key="15">
    <source>
        <dbReference type="ARBA" id="ARBA00033270"/>
    </source>
</evidence>
<dbReference type="GO" id="GO:0008360">
    <property type="term" value="P:regulation of cell shape"/>
    <property type="evidence" value="ECO:0007669"/>
    <property type="project" value="UniProtKB-KW"/>
</dbReference>
<evidence type="ECO:0000256" key="16">
    <source>
        <dbReference type="ARBA" id="ARBA00038053"/>
    </source>
</evidence>
<sequence>MVASARISLGESLKSGSDKTVALLWGITLLLTGIGLIMVLSASSITSYTQDQGFLGVFWRQMIFAVVGLPLMIFAATRTLEFWKRWAWTFFAAGLLLQMLVFTPLGFEVGGNRNWIQIGSFGAQPSEALKLALIVWIGTVLLKKEPLLGKMSHELIPVIVPGALLALGLVLLGRDLGTTMVMSALVIGAMFFGGVSWKSLSLVVVGGLLAIAFFVVTSENRMQRLFGHASGNDDYSGLGWQPQHGLWALASGGLFGVGLGGSKAKWNWLPAADNDYIFAIIGEELGFIGAMLVVVLFIVLAVVMLRVISRARDRFGRAVVGGALVWIVGQAFLNIGVVIGLFPVLGVPLPLISAGGTALISCLITMGVVISVARDAGDYQHELAHQGHVGR</sequence>
<evidence type="ECO:0000256" key="19">
    <source>
        <dbReference type="ARBA" id="ARBA00044770"/>
    </source>
</evidence>
<keyword evidence="7 22" id="KW-0812">Transmembrane</keyword>
<comment type="pathway">
    <text evidence="2">Cell wall biogenesis; peptidoglycan biosynthesis.</text>
</comment>
<evidence type="ECO:0000256" key="8">
    <source>
        <dbReference type="ARBA" id="ARBA00022960"/>
    </source>
</evidence>
<dbReference type="GO" id="GO:0008955">
    <property type="term" value="F:peptidoglycan glycosyltransferase activity"/>
    <property type="evidence" value="ECO:0007669"/>
    <property type="project" value="UniProtKB-EC"/>
</dbReference>
<feature type="transmembrane region" description="Helical" evidence="22">
    <location>
        <begin position="127"/>
        <end position="143"/>
    </location>
</feature>
<evidence type="ECO:0000256" key="4">
    <source>
        <dbReference type="ARBA" id="ARBA00022618"/>
    </source>
</evidence>
<gene>
    <name evidence="23" type="primary">ftsW</name>
    <name evidence="23" type="ORF">H9L06_03015</name>
</gene>
<feature type="transmembrane region" description="Helical" evidence="22">
    <location>
        <begin position="155"/>
        <end position="173"/>
    </location>
</feature>
<evidence type="ECO:0000256" key="22">
    <source>
        <dbReference type="SAM" id="Phobius"/>
    </source>
</evidence>
<dbReference type="InterPro" id="IPR018365">
    <property type="entry name" value="Cell_cycle_FtsW-rel_CS"/>
</dbReference>
<feature type="transmembrane region" description="Helical" evidence="22">
    <location>
        <begin position="185"/>
        <end position="216"/>
    </location>
</feature>
<dbReference type="GO" id="GO:0051301">
    <property type="term" value="P:cell division"/>
    <property type="evidence" value="ECO:0007669"/>
    <property type="project" value="UniProtKB-KW"/>
</dbReference>
<evidence type="ECO:0000256" key="11">
    <source>
        <dbReference type="ARBA" id="ARBA00023136"/>
    </source>
</evidence>
<organism evidence="23 24">
    <name type="scientific">Leucobacter denitrificans</name>
    <dbReference type="NCBI Taxonomy" id="683042"/>
    <lineage>
        <taxon>Bacteria</taxon>
        <taxon>Bacillati</taxon>
        <taxon>Actinomycetota</taxon>
        <taxon>Actinomycetes</taxon>
        <taxon>Micrococcales</taxon>
        <taxon>Microbacteriaceae</taxon>
        <taxon>Leucobacter</taxon>
    </lineage>
</organism>
<feature type="transmembrane region" description="Helical" evidence="22">
    <location>
        <begin position="351"/>
        <end position="373"/>
    </location>
</feature>
<dbReference type="PANTHER" id="PTHR30474">
    <property type="entry name" value="CELL CYCLE PROTEIN"/>
    <property type="match status" value="1"/>
</dbReference>
<evidence type="ECO:0000256" key="14">
    <source>
        <dbReference type="ARBA" id="ARBA00032370"/>
    </source>
</evidence>
<dbReference type="GO" id="GO:0009252">
    <property type="term" value="P:peptidoglycan biosynthetic process"/>
    <property type="evidence" value="ECO:0007669"/>
    <property type="project" value="UniProtKB-KW"/>
</dbReference>
<evidence type="ECO:0000256" key="3">
    <source>
        <dbReference type="ARBA" id="ARBA00022475"/>
    </source>
</evidence>
<keyword evidence="12" id="KW-0131">Cell cycle</keyword>
<dbReference type="InterPro" id="IPR001182">
    <property type="entry name" value="FtsW/RodA"/>
</dbReference>
<dbReference type="NCBIfam" id="TIGR02614">
    <property type="entry name" value="ftsW"/>
    <property type="match status" value="1"/>
</dbReference>
<evidence type="ECO:0000256" key="20">
    <source>
        <dbReference type="ARBA" id="ARBA00049902"/>
    </source>
</evidence>
<evidence type="ECO:0000256" key="1">
    <source>
        <dbReference type="ARBA" id="ARBA00004651"/>
    </source>
</evidence>
<keyword evidence="8" id="KW-0133">Cell shape</keyword>
<keyword evidence="10 22" id="KW-1133">Transmembrane helix</keyword>